<evidence type="ECO:0000313" key="3">
    <source>
        <dbReference type="Proteomes" id="UP001627154"/>
    </source>
</evidence>
<protein>
    <submittedName>
        <fullName evidence="2">Uncharacterized protein</fullName>
    </submittedName>
</protein>
<evidence type="ECO:0000313" key="2">
    <source>
        <dbReference type="EMBL" id="KAL3388984.1"/>
    </source>
</evidence>
<keyword evidence="3" id="KW-1185">Reference proteome</keyword>
<gene>
    <name evidence="2" type="ORF">TKK_015935</name>
</gene>
<sequence length="68" mass="7388">MEPSRKSCPTPVGPEVADASSMPTSSTRCCCMEHPSGAVRRRRGPTSTRLLRYAVRDSQRISTHPTSG</sequence>
<proteinExistence type="predicted"/>
<name>A0ABD2W8I3_9HYME</name>
<reference evidence="2 3" key="1">
    <citation type="journal article" date="2024" name="bioRxiv">
        <title>A reference genome for Trichogramma kaykai: A tiny desert-dwelling parasitoid wasp with competing sex-ratio distorters.</title>
        <authorList>
            <person name="Culotta J."/>
            <person name="Lindsey A.R."/>
        </authorList>
    </citation>
    <scope>NUCLEOTIDE SEQUENCE [LARGE SCALE GENOMIC DNA]</scope>
    <source>
        <strain evidence="2 3">KSX58</strain>
    </source>
</reference>
<organism evidence="2 3">
    <name type="scientific">Trichogramma kaykai</name>
    <dbReference type="NCBI Taxonomy" id="54128"/>
    <lineage>
        <taxon>Eukaryota</taxon>
        <taxon>Metazoa</taxon>
        <taxon>Ecdysozoa</taxon>
        <taxon>Arthropoda</taxon>
        <taxon>Hexapoda</taxon>
        <taxon>Insecta</taxon>
        <taxon>Pterygota</taxon>
        <taxon>Neoptera</taxon>
        <taxon>Endopterygota</taxon>
        <taxon>Hymenoptera</taxon>
        <taxon>Apocrita</taxon>
        <taxon>Proctotrupomorpha</taxon>
        <taxon>Chalcidoidea</taxon>
        <taxon>Trichogrammatidae</taxon>
        <taxon>Trichogramma</taxon>
    </lineage>
</organism>
<comment type="caution">
    <text evidence="2">The sequence shown here is derived from an EMBL/GenBank/DDBJ whole genome shotgun (WGS) entry which is preliminary data.</text>
</comment>
<dbReference type="AlphaFoldDB" id="A0ABD2W8I3"/>
<evidence type="ECO:0000256" key="1">
    <source>
        <dbReference type="SAM" id="MobiDB-lite"/>
    </source>
</evidence>
<feature type="region of interest" description="Disordered" evidence="1">
    <location>
        <begin position="1"/>
        <end position="27"/>
    </location>
</feature>
<dbReference type="Proteomes" id="UP001627154">
    <property type="component" value="Unassembled WGS sequence"/>
</dbReference>
<accession>A0ABD2W8I3</accession>
<dbReference type="EMBL" id="JBJJXI010000124">
    <property type="protein sequence ID" value="KAL3388984.1"/>
    <property type="molecule type" value="Genomic_DNA"/>
</dbReference>